<gene>
    <name evidence="8" type="ORF">CFS9_29390</name>
</gene>
<dbReference type="InterPro" id="IPR011006">
    <property type="entry name" value="CheY-like_superfamily"/>
</dbReference>
<dbReference type="PANTHER" id="PTHR48111">
    <property type="entry name" value="REGULATOR OF RPOS"/>
    <property type="match status" value="1"/>
</dbReference>
<dbReference type="SMART" id="SM00862">
    <property type="entry name" value="Trans_reg_C"/>
    <property type="match status" value="1"/>
</dbReference>
<dbReference type="GO" id="GO:0005829">
    <property type="term" value="C:cytosol"/>
    <property type="evidence" value="ECO:0007669"/>
    <property type="project" value="TreeGrafter"/>
</dbReference>
<sequence length="229" mass="26064">MSKPKILYLEDDSDLGEITSMLLEKKGFEVEWILDGAEGLEVLKGQSFDLIVADIMMPKLDGYSLLKQIREDGNTIPLILLSARVLTEDVLQGFSLGADDYIRKPFSAEELTARINRLLTRGGTAIDERKKKNVIIGDYEYDPESYKLIHKKRVIVLSPRSGEILYRLATGENRTLPRKETLIELWGDDSFFNGRSLDVFISKLRKNLSEDPKISIINIRAQGYRLIID</sequence>
<dbReference type="CDD" id="cd17574">
    <property type="entry name" value="REC_OmpR"/>
    <property type="match status" value="1"/>
</dbReference>
<dbReference type="PROSITE" id="PS50110">
    <property type="entry name" value="RESPONSE_REGULATORY"/>
    <property type="match status" value="1"/>
</dbReference>
<protein>
    <submittedName>
        <fullName evidence="8">Response regulator transcription factor</fullName>
    </submittedName>
</protein>
<dbReference type="CDD" id="cd00383">
    <property type="entry name" value="trans_reg_C"/>
    <property type="match status" value="1"/>
</dbReference>
<dbReference type="GO" id="GO:0000976">
    <property type="term" value="F:transcription cis-regulatory region binding"/>
    <property type="evidence" value="ECO:0007669"/>
    <property type="project" value="TreeGrafter"/>
</dbReference>
<name>A0AAT9H473_9FLAO</name>
<evidence type="ECO:0000256" key="3">
    <source>
        <dbReference type="ARBA" id="ARBA00023125"/>
    </source>
</evidence>
<evidence type="ECO:0000259" key="7">
    <source>
        <dbReference type="PROSITE" id="PS51755"/>
    </source>
</evidence>
<evidence type="ECO:0000313" key="8">
    <source>
        <dbReference type="EMBL" id="BFM44298.1"/>
    </source>
</evidence>
<evidence type="ECO:0000256" key="2">
    <source>
        <dbReference type="ARBA" id="ARBA00023012"/>
    </source>
</evidence>
<dbReference type="Gene3D" id="3.40.50.2300">
    <property type="match status" value="1"/>
</dbReference>
<dbReference type="InterPro" id="IPR001867">
    <property type="entry name" value="OmpR/PhoB-type_DNA-bd"/>
</dbReference>
<keyword evidence="1 4" id="KW-0597">Phosphoprotein</keyword>
<feature type="modified residue" description="4-aspartylphosphate" evidence="4">
    <location>
        <position position="54"/>
    </location>
</feature>
<dbReference type="SUPFAM" id="SSF52172">
    <property type="entry name" value="CheY-like"/>
    <property type="match status" value="1"/>
</dbReference>
<keyword evidence="2" id="KW-0902">Two-component regulatory system</keyword>
<feature type="DNA-binding region" description="OmpR/PhoB-type" evidence="5">
    <location>
        <begin position="131"/>
        <end position="228"/>
    </location>
</feature>
<dbReference type="GO" id="GO:0032993">
    <property type="term" value="C:protein-DNA complex"/>
    <property type="evidence" value="ECO:0007669"/>
    <property type="project" value="TreeGrafter"/>
</dbReference>
<feature type="domain" description="OmpR/PhoB-type" evidence="7">
    <location>
        <begin position="131"/>
        <end position="228"/>
    </location>
</feature>
<dbReference type="Pfam" id="PF00072">
    <property type="entry name" value="Response_reg"/>
    <property type="match status" value="1"/>
</dbReference>
<dbReference type="SUPFAM" id="SSF46894">
    <property type="entry name" value="C-terminal effector domain of the bipartite response regulators"/>
    <property type="match status" value="1"/>
</dbReference>
<keyword evidence="3 5" id="KW-0238">DNA-binding</keyword>
<dbReference type="InterPro" id="IPR016032">
    <property type="entry name" value="Sig_transdc_resp-reg_C-effctor"/>
</dbReference>
<dbReference type="EMBL" id="AP031573">
    <property type="protein sequence ID" value="BFM44298.1"/>
    <property type="molecule type" value="Genomic_DNA"/>
</dbReference>
<feature type="domain" description="Response regulatory" evidence="6">
    <location>
        <begin position="5"/>
        <end position="119"/>
    </location>
</feature>
<reference evidence="8" key="1">
    <citation type="submission" date="2024-05" db="EMBL/GenBank/DDBJ databases">
        <title>Whole-Genome Sequence of CFS9, a Potential Fish Probiotic Isolated from the Body Surface of Silurus asotus.</title>
        <authorList>
            <person name="Kojima M."/>
            <person name="Tobioka K."/>
            <person name="Yokota K."/>
            <person name="Nakatani H."/>
            <person name="Hori K."/>
            <person name="Tamaru Y."/>
            <person name="Okazaki F."/>
        </authorList>
    </citation>
    <scope>NUCLEOTIDE SEQUENCE</scope>
    <source>
        <strain evidence="8">CFS9</strain>
    </source>
</reference>
<dbReference type="PROSITE" id="PS51755">
    <property type="entry name" value="OMPR_PHOB"/>
    <property type="match status" value="1"/>
</dbReference>
<dbReference type="Gene3D" id="1.10.10.10">
    <property type="entry name" value="Winged helix-like DNA-binding domain superfamily/Winged helix DNA-binding domain"/>
    <property type="match status" value="1"/>
</dbReference>
<proteinExistence type="predicted"/>
<evidence type="ECO:0000256" key="5">
    <source>
        <dbReference type="PROSITE-ProRule" id="PRU01091"/>
    </source>
</evidence>
<evidence type="ECO:0000259" key="6">
    <source>
        <dbReference type="PROSITE" id="PS50110"/>
    </source>
</evidence>
<accession>A0AAT9H473</accession>
<dbReference type="Gene3D" id="6.10.250.690">
    <property type="match status" value="1"/>
</dbReference>
<dbReference type="InterPro" id="IPR001789">
    <property type="entry name" value="Sig_transdc_resp-reg_receiver"/>
</dbReference>
<dbReference type="RefSeq" id="WP_369615427.1">
    <property type="nucleotide sequence ID" value="NZ_AP031573.1"/>
</dbReference>
<dbReference type="InterPro" id="IPR039420">
    <property type="entry name" value="WalR-like"/>
</dbReference>
<dbReference type="SMART" id="SM00448">
    <property type="entry name" value="REC"/>
    <property type="match status" value="1"/>
</dbReference>
<organism evidence="8">
    <name type="scientific">Flavobacterium sp. CFS9</name>
    <dbReference type="NCBI Taxonomy" id="3143118"/>
    <lineage>
        <taxon>Bacteria</taxon>
        <taxon>Pseudomonadati</taxon>
        <taxon>Bacteroidota</taxon>
        <taxon>Flavobacteriia</taxon>
        <taxon>Flavobacteriales</taxon>
        <taxon>Flavobacteriaceae</taxon>
        <taxon>Flavobacterium</taxon>
    </lineage>
</organism>
<dbReference type="GO" id="GO:0000156">
    <property type="term" value="F:phosphorelay response regulator activity"/>
    <property type="evidence" value="ECO:0007669"/>
    <property type="project" value="TreeGrafter"/>
</dbReference>
<dbReference type="AlphaFoldDB" id="A0AAT9H473"/>
<evidence type="ECO:0000256" key="4">
    <source>
        <dbReference type="PROSITE-ProRule" id="PRU00169"/>
    </source>
</evidence>
<evidence type="ECO:0000256" key="1">
    <source>
        <dbReference type="ARBA" id="ARBA00022553"/>
    </source>
</evidence>
<dbReference type="PANTHER" id="PTHR48111:SF40">
    <property type="entry name" value="PHOSPHATE REGULON TRANSCRIPTIONAL REGULATORY PROTEIN PHOB"/>
    <property type="match status" value="1"/>
</dbReference>
<dbReference type="Pfam" id="PF00486">
    <property type="entry name" value="Trans_reg_C"/>
    <property type="match status" value="1"/>
</dbReference>
<dbReference type="GO" id="GO:0006355">
    <property type="term" value="P:regulation of DNA-templated transcription"/>
    <property type="evidence" value="ECO:0007669"/>
    <property type="project" value="InterPro"/>
</dbReference>
<dbReference type="InterPro" id="IPR036388">
    <property type="entry name" value="WH-like_DNA-bd_sf"/>
</dbReference>